<dbReference type="EMBL" id="WMZU01000005">
    <property type="protein sequence ID" value="MTS26597.1"/>
    <property type="molecule type" value="Genomic_DNA"/>
</dbReference>
<reference evidence="1 2" key="1">
    <citation type="journal article" date="2019" name="Nat. Med.">
        <title>A library of human gut bacterial isolates paired with longitudinal multiomics data enables mechanistic microbiome research.</title>
        <authorList>
            <person name="Poyet M."/>
            <person name="Groussin M."/>
            <person name="Gibbons S.M."/>
            <person name="Avila-Pacheco J."/>
            <person name="Jiang X."/>
            <person name="Kearney S.M."/>
            <person name="Perrotta A.R."/>
            <person name="Berdy B."/>
            <person name="Zhao S."/>
            <person name="Lieberman T.D."/>
            <person name="Swanson P.K."/>
            <person name="Smith M."/>
            <person name="Roesemann S."/>
            <person name="Alexander J.E."/>
            <person name="Rich S.A."/>
            <person name="Livny J."/>
            <person name="Vlamakis H."/>
            <person name="Clish C."/>
            <person name="Bullock K."/>
            <person name="Deik A."/>
            <person name="Scott J."/>
            <person name="Pierce K.A."/>
            <person name="Xavier R.J."/>
            <person name="Alm E.J."/>
        </authorList>
    </citation>
    <scope>NUCLEOTIDE SEQUENCE [LARGE SCALE GENOMIC DNA]</scope>
    <source>
        <strain evidence="1 2">BIOML-A4</strain>
    </source>
</reference>
<sequence length="103" mass="12290">MNNGFNKEVFIRENGLSRYTKLLDFLECEVTRNTYREIVALLSSRRIRKFVYDGERYLMLRESINMPVRIFEKSALEKGLKEHQAKFDIPAEDLLNLIARYQI</sequence>
<evidence type="ECO:0000313" key="2">
    <source>
        <dbReference type="Proteomes" id="UP000472755"/>
    </source>
</evidence>
<proteinExistence type="predicted"/>
<comment type="caution">
    <text evidence="1">The sequence shown here is derived from an EMBL/GenBank/DDBJ whole genome shotgun (WGS) entry which is preliminary data.</text>
</comment>
<evidence type="ECO:0000313" key="1">
    <source>
        <dbReference type="EMBL" id="MTS26597.1"/>
    </source>
</evidence>
<dbReference type="Proteomes" id="UP000472755">
    <property type="component" value="Unassembled WGS sequence"/>
</dbReference>
<accession>A0A6L6LPL8</accession>
<name>A0A6L6LPL8_9FIRM</name>
<gene>
    <name evidence="1" type="ORF">GMD59_04760</name>
</gene>
<protein>
    <submittedName>
        <fullName evidence="1">Uncharacterized protein</fullName>
    </submittedName>
</protein>
<organism evidence="1 2">
    <name type="scientific">Ruthenibacterium lactatiformans</name>
    <dbReference type="NCBI Taxonomy" id="1550024"/>
    <lineage>
        <taxon>Bacteria</taxon>
        <taxon>Bacillati</taxon>
        <taxon>Bacillota</taxon>
        <taxon>Clostridia</taxon>
        <taxon>Eubacteriales</taxon>
        <taxon>Oscillospiraceae</taxon>
        <taxon>Ruthenibacterium</taxon>
    </lineage>
</organism>
<dbReference type="AlphaFoldDB" id="A0A6L6LPL8"/>
<dbReference type="RefSeq" id="WP_134109139.1">
    <property type="nucleotide sequence ID" value="NZ_JBGKTX010000002.1"/>
</dbReference>